<dbReference type="EnsemblPlants" id="Pp3c3_18870V3.2">
    <property type="protein sequence ID" value="Pp3c3_18870V3.2"/>
    <property type="gene ID" value="Pp3c3_18870"/>
</dbReference>
<dbReference type="SMART" id="SM00768">
    <property type="entry name" value="X8"/>
    <property type="match status" value="1"/>
</dbReference>
<dbReference type="FunFam" id="3.20.20.80:FF:000002">
    <property type="entry name" value="Glucan endo-1,3-beta-glucosidase 3"/>
    <property type="match status" value="1"/>
</dbReference>
<dbReference type="Proteomes" id="UP000006727">
    <property type="component" value="Chromosome 3"/>
</dbReference>
<feature type="domain" description="X8" evidence="12">
    <location>
        <begin position="384"/>
        <end position="469"/>
    </location>
</feature>
<dbReference type="GO" id="GO:0006952">
    <property type="term" value="P:defense response"/>
    <property type="evidence" value="ECO:0007669"/>
    <property type="project" value="UniProtKB-KW"/>
</dbReference>
<evidence type="ECO:0000259" key="12">
    <source>
        <dbReference type="SMART" id="SM00768"/>
    </source>
</evidence>
<dbReference type="PANTHER" id="PTHR32227">
    <property type="entry name" value="GLUCAN ENDO-1,3-BETA-GLUCOSIDASE BG1-RELATED-RELATED"/>
    <property type="match status" value="1"/>
</dbReference>
<dbReference type="EMBL" id="ABEU02000003">
    <property type="status" value="NOT_ANNOTATED_CDS"/>
    <property type="molecule type" value="Genomic_DNA"/>
</dbReference>
<keyword evidence="5 10" id="KW-0378">Hydrolase</keyword>
<dbReference type="RefSeq" id="XP_024371110.1">
    <property type="nucleotide sequence ID" value="XM_024515342.2"/>
</dbReference>
<dbReference type="InterPro" id="IPR044965">
    <property type="entry name" value="Glyco_hydro_17_plant"/>
</dbReference>
<feature type="signal peptide" evidence="11">
    <location>
        <begin position="1"/>
        <end position="20"/>
    </location>
</feature>
<dbReference type="InterPro" id="IPR012946">
    <property type="entry name" value="X8"/>
</dbReference>
<dbReference type="SUPFAM" id="SSF51445">
    <property type="entry name" value="(Trans)glycosidases"/>
    <property type="match status" value="1"/>
</dbReference>
<feature type="chain" id="PRO_5029694809" description="glucan endo-1,3-beta-D-glucosidase" evidence="11">
    <location>
        <begin position="21"/>
        <end position="471"/>
    </location>
</feature>
<dbReference type="EC" id="3.2.1.39" evidence="3"/>
<dbReference type="Pfam" id="PF07983">
    <property type="entry name" value="X8"/>
    <property type="match status" value="1"/>
</dbReference>
<dbReference type="GeneID" id="112280176"/>
<evidence type="ECO:0000256" key="5">
    <source>
        <dbReference type="ARBA" id="ARBA00022801"/>
    </source>
</evidence>
<evidence type="ECO:0000256" key="9">
    <source>
        <dbReference type="RuleBase" id="RU004335"/>
    </source>
</evidence>
<evidence type="ECO:0000256" key="2">
    <source>
        <dbReference type="ARBA" id="ARBA00008773"/>
    </source>
</evidence>
<proteinExistence type="inferred from homology"/>
<dbReference type="GO" id="GO:0005975">
    <property type="term" value="P:carbohydrate metabolic process"/>
    <property type="evidence" value="ECO:0007669"/>
    <property type="project" value="InterPro"/>
</dbReference>
<keyword evidence="8 10" id="KW-0326">Glycosidase</keyword>
<evidence type="ECO:0000256" key="6">
    <source>
        <dbReference type="ARBA" id="ARBA00022821"/>
    </source>
</evidence>
<sequence>MSPPLLLSLCLTLLTCQCHGQAPLNAVSADGYAQQSRTLGINYGTLGDNLPSPADAVAAIKAMKIGRVKLFSPNADILTALANTGMEVVVAVPNEEIVAVGASPAAATAWVRLHISPYHPEANIVVILVGNEIFTGTTFQSTWTSLLPATQNLHAAIESFGWSGQIRISTAVALDVLASSFPPSAGTFRSDIATSFVRPLLSFLTKTNSYLFVNVYPFLTYSSSSDINLSYAMFASTTDNVVDGGLTYTNLMDAQLDAVYAAATKLGFTSLRIAIGETGWPSAGDSTEVAATIDNAANYNRRLVRKILSTTQIGTPARPGVFIPTYIFALFNENLKPGVSSERNWGLLHPNLSPVYAIDLTGQIYDSQYSPNSNSSPLQTGSGTWCISNENSDPVTLENGLNFACGADVEFCKAIQPSASCYLPSTIVSHAAWAFNNYWQKYKGAGGSCSFSGAGVLTSTDPSYGACVFPH</sequence>
<comment type="catalytic activity">
    <reaction evidence="1">
        <text>Hydrolysis of (1-&gt;3)-beta-D-glucosidic linkages in (1-&gt;3)-beta-D-glucans.</text>
        <dbReference type="EC" id="3.2.1.39"/>
    </reaction>
</comment>
<gene>
    <name evidence="13" type="primary">LOC112280176</name>
</gene>
<keyword evidence="7" id="KW-1015">Disulfide bond</keyword>
<dbReference type="InterPro" id="IPR017853">
    <property type="entry name" value="GH"/>
</dbReference>
<reference evidence="13" key="3">
    <citation type="submission" date="2020-12" db="UniProtKB">
        <authorList>
            <consortium name="EnsemblPlants"/>
        </authorList>
    </citation>
    <scope>IDENTIFICATION</scope>
</reference>
<evidence type="ECO:0000256" key="10">
    <source>
        <dbReference type="RuleBase" id="RU004336"/>
    </source>
</evidence>
<protein>
    <recommendedName>
        <fullName evidence="3">glucan endo-1,3-beta-D-glucosidase</fullName>
        <ecNumber evidence="3">3.2.1.39</ecNumber>
    </recommendedName>
</protein>
<name>A0A7I4DLW8_PHYPA</name>
<keyword evidence="4 11" id="KW-0732">Signal</keyword>
<evidence type="ECO:0000313" key="14">
    <source>
        <dbReference type="Proteomes" id="UP000006727"/>
    </source>
</evidence>
<reference evidence="13 14" key="1">
    <citation type="journal article" date="2008" name="Science">
        <title>The Physcomitrella genome reveals evolutionary insights into the conquest of land by plants.</title>
        <authorList>
            <person name="Rensing S."/>
            <person name="Lang D."/>
            <person name="Zimmer A."/>
            <person name="Terry A."/>
            <person name="Salamov A."/>
            <person name="Shapiro H."/>
            <person name="Nishiyama T."/>
            <person name="Perroud P.-F."/>
            <person name="Lindquist E."/>
            <person name="Kamisugi Y."/>
            <person name="Tanahashi T."/>
            <person name="Sakakibara K."/>
            <person name="Fujita T."/>
            <person name="Oishi K."/>
            <person name="Shin-I T."/>
            <person name="Kuroki Y."/>
            <person name="Toyoda A."/>
            <person name="Suzuki Y."/>
            <person name="Hashimoto A."/>
            <person name="Yamaguchi K."/>
            <person name="Sugano A."/>
            <person name="Kohara Y."/>
            <person name="Fujiyama A."/>
            <person name="Anterola A."/>
            <person name="Aoki S."/>
            <person name="Ashton N."/>
            <person name="Barbazuk W.B."/>
            <person name="Barker E."/>
            <person name="Bennetzen J."/>
            <person name="Bezanilla M."/>
            <person name="Blankenship R."/>
            <person name="Cho S.H."/>
            <person name="Dutcher S."/>
            <person name="Estelle M."/>
            <person name="Fawcett J.A."/>
            <person name="Gundlach H."/>
            <person name="Hanada K."/>
            <person name="Heyl A."/>
            <person name="Hicks K.A."/>
            <person name="Hugh J."/>
            <person name="Lohr M."/>
            <person name="Mayer K."/>
            <person name="Melkozernov A."/>
            <person name="Murata T."/>
            <person name="Nelson D."/>
            <person name="Pils B."/>
            <person name="Prigge M."/>
            <person name="Reiss B."/>
            <person name="Renner T."/>
            <person name="Rombauts S."/>
            <person name="Rushton P."/>
            <person name="Sanderfoot A."/>
            <person name="Schween G."/>
            <person name="Shiu S.-H."/>
            <person name="Stueber K."/>
            <person name="Theodoulou F.L."/>
            <person name="Tu H."/>
            <person name="Van de Peer Y."/>
            <person name="Verrier P.J."/>
            <person name="Waters E."/>
            <person name="Wood A."/>
            <person name="Yang L."/>
            <person name="Cove D."/>
            <person name="Cuming A."/>
            <person name="Hasebe M."/>
            <person name="Lucas S."/>
            <person name="Mishler D.B."/>
            <person name="Reski R."/>
            <person name="Grigoriev I."/>
            <person name="Quatrano R.S."/>
            <person name="Boore J.L."/>
        </authorList>
    </citation>
    <scope>NUCLEOTIDE SEQUENCE [LARGE SCALE GENOMIC DNA]</scope>
    <source>
        <strain evidence="13 14">cv. Gransden 2004</strain>
    </source>
</reference>
<dbReference type="GO" id="GO:0042973">
    <property type="term" value="F:glucan endo-1,3-beta-D-glucosidase activity"/>
    <property type="evidence" value="ECO:0007669"/>
    <property type="project" value="UniProtKB-EC"/>
</dbReference>
<evidence type="ECO:0000256" key="8">
    <source>
        <dbReference type="ARBA" id="ARBA00023295"/>
    </source>
</evidence>
<organism evidence="13 14">
    <name type="scientific">Physcomitrium patens</name>
    <name type="common">Spreading-leaved earth moss</name>
    <name type="synonym">Physcomitrella patens</name>
    <dbReference type="NCBI Taxonomy" id="3218"/>
    <lineage>
        <taxon>Eukaryota</taxon>
        <taxon>Viridiplantae</taxon>
        <taxon>Streptophyta</taxon>
        <taxon>Embryophyta</taxon>
        <taxon>Bryophyta</taxon>
        <taxon>Bryophytina</taxon>
        <taxon>Bryopsida</taxon>
        <taxon>Funariidae</taxon>
        <taxon>Funariales</taxon>
        <taxon>Funariaceae</taxon>
        <taxon>Physcomitrium</taxon>
    </lineage>
</organism>
<evidence type="ECO:0000256" key="4">
    <source>
        <dbReference type="ARBA" id="ARBA00022729"/>
    </source>
</evidence>
<evidence type="ECO:0000256" key="1">
    <source>
        <dbReference type="ARBA" id="ARBA00000382"/>
    </source>
</evidence>
<comment type="similarity">
    <text evidence="2 9">Belongs to the glycosyl hydrolase 17 family.</text>
</comment>
<evidence type="ECO:0000256" key="3">
    <source>
        <dbReference type="ARBA" id="ARBA00012780"/>
    </source>
</evidence>
<dbReference type="Gramene" id="Pp3c3_18870V3.2">
    <property type="protein sequence ID" value="Pp3c3_18870V3.2"/>
    <property type="gene ID" value="Pp3c3_18870"/>
</dbReference>
<evidence type="ECO:0000256" key="11">
    <source>
        <dbReference type="SAM" id="SignalP"/>
    </source>
</evidence>
<dbReference type="InterPro" id="IPR000490">
    <property type="entry name" value="Glyco_hydro_17"/>
</dbReference>
<dbReference type="Pfam" id="PF00332">
    <property type="entry name" value="Glyco_hydro_17"/>
    <property type="match status" value="1"/>
</dbReference>
<dbReference type="PROSITE" id="PS00587">
    <property type="entry name" value="GLYCOSYL_HYDROL_F17"/>
    <property type="match status" value="1"/>
</dbReference>
<dbReference type="FunCoup" id="A0A7I4DLW8">
    <property type="interactions" value="352"/>
</dbReference>
<keyword evidence="6" id="KW-0611">Plant defense</keyword>
<accession>A0A7I4DLW8</accession>
<dbReference type="AlphaFoldDB" id="A0A7I4DLW8"/>
<evidence type="ECO:0000313" key="13">
    <source>
        <dbReference type="EnsemblPlants" id="Pp3c3_18870V3.2"/>
    </source>
</evidence>
<reference evidence="13 14" key="2">
    <citation type="journal article" date="2018" name="Plant J.">
        <title>The Physcomitrella patens chromosome-scale assembly reveals moss genome structure and evolution.</title>
        <authorList>
            <person name="Lang D."/>
            <person name="Ullrich K.K."/>
            <person name="Murat F."/>
            <person name="Fuchs J."/>
            <person name="Jenkins J."/>
            <person name="Haas F.B."/>
            <person name="Piednoel M."/>
            <person name="Gundlach H."/>
            <person name="Van Bel M."/>
            <person name="Meyberg R."/>
            <person name="Vives C."/>
            <person name="Morata J."/>
            <person name="Symeonidi A."/>
            <person name="Hiss M."/>
            <person name="Muchero W."/>
            <person name="Kamisugi Y."/>
            <person name="Saleh O."/>
            <person name="Blanc G."/>
            <person name="Decker E.L."/>
            <person name="van Gessel N."/>
            <person name="Grimwood J."/>
            <person name="Hayes R.D."/>
            <person name="Graham S.W."/>
            <person name="Gunter L.E."/>
            <person name="McDaniel S.F."/>
            <person name="Hoernstein S.N.W."/>
            <person name="Larsson A."/>
            <person name="Li F.W."/>
            <person name="Perroud P.F."/>
            <person name="Phillips J."/>
            <person name="Ranjan P."/>
            <person name="Rokshar D.S."/>
            <person name="Rothfels C.J."/>
            <person name="Schneider L."/>
            <person name="Shu S."/>
            <person name="Stevenson D.W."/>
            <person name="Thummler F."/>
            <person name="Tillich M."/>
            <person name="Villarreal Aguilar J.C."/>
            <person name="Widiez T."/>
            <person name="Wong G.K."/>
            <person name="Wymore A."/>
            <person name="Zhang Y."/>
            <person name="Zimmer A.D."/>
            <person name="Quatrano R.S."/>
            <person name="Mayer K.F.X."/>
            <person name="Goodstein D."/>
            <person name="Casacuberta J.M."/>
            <person name="Vandepoele K."/>
            <person name="Reski R."/>
            <person name="Cuming A.C."/>
            <person name="Tuskan G.A."/>
            <person name="Maumus F."/>
            <person name="Salse J."/>
            <person name="Schmutz J."/>
            <person name="Rensing S.A."/>
        </authorList>
    </citation>
    <scope>NUCLEOTIDE SEQUENCE [LARGE SCALE GENOMIC DNA]</scope>
    <source>
        <strain evidence="13 14">cv. Gransden 2004</strain>
    </source>
</reference>
<dbReference type="InParanoid" id="A0A7I4DLW8"/>
<keyword evidence="14" id="KW-1185">Reference proteome</keyword>
<evidence type="ECO:0000256" key="7">
    <source>
        <dbReference type="ARBA" id="ARBA00023157"/>
    </source>
</evidence>
<dbReference type="Gene3D" id="1.20.58.1040">
    <property type="match status" value="1"/>
</dbReference>
<dbReference type="Gene3D" id="3.20.20.80">
    <property type="entry name" value="Glycosidases"/>
    <property type="match status" value="1"/>
</dbReference>